<keyword evidence="3" id="KW-1185">Reference proteome</keyword>
<evidence type="ECO:0000256" key="1">
    <source>
        <dbReference type="SAM" id="MobiDB-lite"/>
    </source>
</evidence>
<protein>
    <submittedName>
        <fullName evidence="2">Uncharacterized protein</fullName>
    </submittedName>
</protein>
<dbReference type="Proteomes" id="UP001190700">
    <property type="component" value="Unassembled WGS sequence"/>
</dbReference>
<dbReference type="AlphaFoldDB" id="A0AAE0FE11"/>
<comment type="caution">
    <text evidence="2">The sequence shown here is derived from an EMBL/GenBank/DDBJ whole genome shotgun (WGS) entry which is preliminary data.</text>
</comment>
<reference evidence="2 3" key="1">
    <citation type="journal article" date="2015" name="Genome Biol. Evol.">
        <title>Comparative Genomics of a Bacterivorous Green Alga Reveals Evolutionary Causalities and Consequences of Phago-Mixotrophic Mode of Nutrition.</title>
        <authorList>
            <person name="Burns J.A."/>
            <person name="Paasch A."/>
            <person name="Narechania A."/>
            <person name="Kim E."/>
        </authorList>
    </citation>
    <scope>NUCLEOTIDE SEQUENCE [LARGE SCALE GENOMIC DNA]</scope>
    <source>
        <strain evidence="2 3">PLY_AMNH</strain>
    </source>
</reference>
<evidence type="ECO:0000313" key="3">
    <source>
        <dbReference type="Proteomes" id="UP001190700"/>
    </source>
</evidence>
<name>A0AAE0FE11_9CHLO</name>
<sequence length="110" mass="12635">MLMIVCGPGGCSRSFAPLSSVEEILAQDYSFEHVRCFCDHFTSRMEKDSTLSFEMAWYTALWEMYKRERGLTPKLRPDGSRRPSSWQRTQDVGKAKDEKAEGVHQLDKPA</sequence>
<evidence type="ECO:0000313" key="2">
    <source>
        <dbReference type="EMBL" id="KAK3257948.1"/>
    </source>
</evidence>
<accession>A0AAE0FE11</accession>
<organism evidence="2 3">
    <name type="scientific">Cymbomonas tetramitiformis</name>
    <dbReference type="NCBI Taxonomy" id="36881"/>
    <lineage>
        <taxon>Eukaryota</taxon>
        <taxon>Viridiplantae</taxon>
        <taxon>Chlorophyta</taxon>
        <taxon>Pyramimonadophyceae</taxon>
        <taxon>Pyramimonadales</taxon>
        <taxon>Pyramimonadaceae</taxon>
        <taxon>Cymbomonas</taxon>
    </lineage>
</organism>
<proteinExistence type="predicted"/>
<feature type="region of interest" description="Disordered" evidence="1">
    <location>
        <begin position="72"/>
        <end position="110"/>
    </location>
</feature>
<gene>
    <name evidence="2" type="ORF">CYMTET_32984</name>
</gene>
<feature type="compositionally biased region" description="Basic and acidic residues" evidence="1">
    <location>
        <begin position="72"/>
        <end position="81"/>
    </location>
</feature>
<feature type="compositionally biased region" description="Basic and acidic residues" evidence="1">
    <location>
        <begin position="91"/>
        <end position="110"/>
    </location>
</feature>
<dbReference type="EMBL" id="LGRX02019952">
    <property type="protein sequence ID" value="KAK3257948.1"/>
    <property type="molecule type" value="Genomic_DNA"/>
</dbReference>